<keyword evidence="2" id="KW-1185">Reference proteome</keyword>
<protein>
    <submittedName>
        <fullName evidence="1">Uncharacterized protein</fullName>
    </submittedName>
</protein>
<sequence>MYSRKQERTEADVLSIEEYLDKRKARKGTKDPDMPDEVIPFELYLSSSFSLS</sequence>
<name>A0A939BAZ5_9CLOT</name>
<dbReference type="Proteomes" id="UP000713880">
    <property type="component" value="Unassembled WGS sequence"/>
</dbReference>
<gene>
    <name evidence="1" type="ORF">H6A13_01845</name>
</gene>
<reference evidence="1" key="1">
    <citation type="submission" date="2020-08" db="EMBL/GenBank/DDBJ databases">
        <authorList>
            <person name="Cejkova D."/>
            <person name="Kubasova T."/>
            <person name="Jahodarova E."/>
            <person name="Rychlik I."/>
        </authorList>
    </citation>
    <scope>NUCLEOTIDE SEQUENCE</scope>
    <source>
        <strain evidence="1">An420c</strain>
    </source>
</reference>
<dbReference type="RefSeq" id="WP_204907919.1">
    <property type="nucleotide sequence ID" value="NZ_JACJLV010000004.1"/>
</dbReference>
<comment type="caution">
    <text evidence="1">The sequence shown here is derived from an EMBL/GenBank/DDBJ whole genome shotgun (WGS) entry which is preliminary data.</text>
</comment>
<accession>A0A939BAZ5</accession>
<reference evidence="1" key="2">
    <citation type="journal article" date="2021" name="Sci. Rep.">
        <title>The distribution of antibiotic resistance genes in chicken gut microbiota commensals.</title>
        <authorList>
            <person name="Juricova H."/>
            <person name="Matiasovicova J."/>
            <person name="Kubasova T."/>
            <person name="Cejkova D."/>
            <person name="Rychlik I."/>
        </authorList>
    </citation>
    <scope>NUCLEOTIDE SEQUENCE</scope>
    <source>
        <strain evidence="1">An420c</strain>
    </source>
</reference>
<evidence type="ECO:0000313" key="2">
    <source>
        <dbReference type="Proteomes" id="UP000713880"/>
    </source>
</evidence>
<evidence type="ECO:0000313" key="1">
    <source>
        <dbReference type="EMBL" id="MBM6825849.1"/>
    </source>
</evidence>
<dbReference type="EMBL" id="JACJLV010000004">
    <property type="protein sequence ID" value="MBM6825849.1"/>
    <property type="molecule type" value="Genomic_DNA"/>
</dbReference>
<dbReference type="AlphaFoldDB" id="A0A939BAZ5"/>
<proteinExistence type="predicted"/>
<organism evidence="1 2">
    <name type="scientific">Mordavella massiliensis</name>
    <dbReference type="NCBI Taxonomy" id="1871024"/>
    <lineage>
        <taxon>Bacteria</taxon>
        <taxon>Bacillati</taxon>
        <taxon>Bacillota</taxon>
        <taxon>Clostridia</taxon>
        <taxon>Eubacteriales</taxon>
        <taxon>Clostridiaceae</taxon>
        <taxon>Mordavella</taxon>
    </lineage>
</organism>